<dbReference type="InterPro" id="IPR045857">
    <property type="entry name" value="O16G_dom_2"/>
</dbReference>
<reference evidence="7" key="1">
    <citation type="submission" date="2021-12" db="EMBL/GenBank/DDBJ databases">
        <authorList>
            <person name="King R."/>
        </authorList>
    </citation>
    <scope>NUCLEOTIDE SEQUENCE</scope>
</reference>
<dbReference type="PANTHER" id="PTHR10357">
    <property type="entry name" value="ALPHA-AMYLASE FAMILY MEMBER"/>
    <property type="match status" value="1"/>
</dbReference>
<keyword evidence="5" id="KW-0378">Hydrolase</keyword>
<organism evidence="7 8">
    <name type="scientific">Bemisia tabaci</name>
    <name type="common">Sweetpotato whitefly</name>
    <name type="synonym">Aleurodes tabaci</name>
    <dbReference type="NCBI Taxonomy" id="7038"/>
    <lineage>
        <taxon>Eukaryota</taxon>
        <taxon>Metazoa</taxon>
        <taxon>Ecdysozoa</taxon>
        <taxon>Arthropoda</taxon>
        <taxon>Hexapoda</taxon>
        <taxon>Insecta</taxon>
        <taxon>Pterygota</taxon>
        <taxon>Neoptera</taxon>
        <taxon>Paraneoptera</taxon>
        <taxon>Hemiptera</taxon>
        <taxon>Sternorrhyncha</taxon>
        <taxon>Aleyrodoidea</taxon>
        <taxon>Aleyrodidae</taxon>
        <taxon>Aleyrodinae</taxon>
        <taxon>Bemisia</taxon>
    </lineage>
</organism>
<dbReference type="FunFam" id="3.90.400.10:FF:000001">
    <property type="entry name" value="Maltase A3, isoform A"/>
    <property type="match status" value="1"/>
</dbReference>
<evidence type="ECO:0000256" key="3">
    <source>
        <dbReference type="ARBA" id="ARBA00012741"/>
    </source>
</evidence>
<keyword evidence="8" id="KW-1185">Reference proteome</keyword>
<gene>
    <name evidence="7" type="ORF">BEMITA_LOCUS6081</name>
</gene>
<dbReference type="InterPro" id="IPR006047">
    <property type="entry name" value="GH13_cat_dom"/>
</dbReference>
<evidence type="ECO:0000256" key="4">
    <source>
        <dbReference type="ARBA" id="ARBA00023180"/>
    </source>
</evidence>
<name>A0A9P0F3U6_BEMTA</name>
<dbReference type="AlphaFoldDB" id="A0A9P0F3U6"/>
<comment type="similarity">
    <text evidence="2">Belongs to the glycosyl hydrolase 13 family.</text>
</comment>
<keyword evidence="4" id="KW-0325">Glycoprotein</keyword>
<dbReference type="SMART" id="SM00642">
    <property type="entry name" value="Aamy"/>
    <property type="match status" value="1"/>
</dbReference>
<protein>
    <recommendedName>
        <fullName evidence="3">alpha-glucosidase</fullName>
        <ecNumber evidence="3">3.2.1.20</ecNumber>
    </recommendedName>
</protein>
<dbReference type="EMBL" id="OU963864">
    <property type="protein sequence ID" value="CAH0387022.1"/>
    <property type="molecule type" value="Genomic_DNA"/>
</dbReference>
<dbReference type="SUPFAM" id="SSF51445">
    <property type="entry name" value="(Trans)glycosidases"/>
    <property type="match status" value="1"/>
</dbReference>
<comment type="catalytic activity">
    <reaction evidence="1">
        <text>Hydrolysis of terminal, non-reducing (1-&gt;4)-linked alpha-D-glucose residues with release of alpha-D-glucose.</text>
        <dbReference type="EC" id="3.2.1.20"/>
    </reaction>
</comment>
<sequence>MSILSWYLQGSMKAASYQRRNACFAHYYNLVGDVHFAVCTSDPAGAQGELMYKSCVSMRYHLQFYHRSFALFVKDKAAELGPSTMGSFILLLSVLAAISGVLTWFPEKAWWQHAIIYQCYTKSFADSDGDGIGDLKGLMAKKDYLKELGVNAVWLNPIYPSSGVDNGYDVTDFTGIDKVYGTMKDFEIMVKTFAESDMKVIMDFVPNHTSKDHEWFKKSVLKEAPYDDFYVWKDGKENKENKDGKPAPPNDWESIFAPGVPGSAWKWNEQRKQFYYHAFMDDQPDLNLRNPNVTNALKEVLKFWVQKGVKGFRLDAVLHLFEDESYQDNKEESHKYTQNQPETYDWIKDLRAFLTQLGGEDPNSEIFLTTEGYTNHEDTMRYYGSVFEPGAHFPFNFRFLTDLNDKTDAPSLHRNIVEYLANLKRYQFPNWVSGNHDWPRIPSRMGGRGAVDQLHMLSIMLPGTVTVYYGDEIGMDSYWNMDKDDCSEILRNDYRTPHRTPFQWNIEKNAGFTTNDKPWLPVNVNYYLINVDTQTKNQNSCYRVPNHLKNFKELAKLKKTEAIVDGKFSSYVINDQVYAFTRSDKNTIYLVLLNLSKKFSKPFDITKKIPEIGRKQARYAIARSVNILEECPYGDACADKIFSGTWNMPPKSGIVIPFGRVQQQSLYGERLFSRGLQEDPSKCEPYWMADRVGNNPVKRFC</sequence>
<evidence type="ECO:0000259" key="6">
    <source>
        <dbReference type="SMART" id="SM00642"/>
    </source>
</evidence>
<dbReference type="Proteomes" id="UP001152759">
    <property type="component" value="Chromosome 3"/>
</dbReference>
<dbReference type="Pfam" id="PF00128">
    <property type="entry name" value="Alpha-amylase"/>
    <property type="match status" value="1"/>
</dbReference>
<evidence type="ECO:0000256" key="1">
    <source>
        <dbReference type="ARBA" id="ARBA00001657"/>
    </source>
</evidence>
<feature type="domain" description="Glycosyl hydrolase family 13 catalytic" evidence="6">
    <location>
        <begin position="118"/>
        <end position="495"/>
    </location>
</feature>
<evidence type="ECO:0000256" key="2">
    <source>
        <dbReference type="ARBA" id="ARBA00008061"/>
    </source>
</evidence>
<dbReference type="GO" id="GO:0005975">
    <property type="term" value="P:carbohydrate metabolic process"/>
    <property type="evidence" value="ECO:0007669"/>
    <property type="project" value="InterPro"/>
</dbReference>
<evidence type="ECO:0000256" key="5">
    <source>
        <dbReference type="ARBA" id="ARBA00023295"/>
    </source>
</evidence>
<dbReference type="Gene3D" id="3.90.400.10">
    <property type="entry name" value="Oligo-1,6-glucosidase, Domain 2"/>
    <property type="match status" value="1"/>
</dbReference>
<dbReference type="InterPro" id="IPR017853">
    <property type="entry name" value="GH"/>
</dbReference>
<accession>A0A9P0F3U6</accession>
<evidence type="ECO:0000313" key="7">
    <source>
        <dbReference type="EMBL" id="CAH0387022.1"/>
    </source>
</evidence>
<evidence type="ECO:0000313" key="8">
    <source>
        <dbReference type="Proteomes" id="UP001152759"/>
    </source>
</evidence>
<dbReference type="Gene3D" id="3.20.20.80">
    <property type="entry name" value="Glycosidases"/>
    <property type="match status" value="1"/>
</dbReference>
<dbReference type="EC" id="3.2.1.20" evidence="3"/>
<dbReference type="PANTHER" id="PTHR10357:SF179">
    <property type="entry name" value="NEUTRAL AND BASIC AMINO ACID TRANSPORT PROTEIN RBAT"/>
    <property type="match status" value="1"/>
</dbReference>
<dbReference type="GO" id="GO:0004558">
    <property type="term" value="F:alpha-1,4-glucosidase activity"/>
    <property type="evidence" value="ECO:0007669"/>
    <property type="project" value="UniProtKB-EC"/>
</dbReference>
<keyword evidence="5" id="KW-0326">Glycosidase</keyword>
<proteinExistence type="inferred from homology"/>